<dbReference type="PATRIC" id="fig|1365257.3.peg.1947"/>
<gene>
    <name evidence="1" type="ORF">N478_01805</name>
</gene>
<dbReference type="Proteomes" id="UP000076661">
    <property type="component" value="Unassembled WGS sequence"/>
</dbReference>
<accession>A0A167N506</accession>
<evidence type="ECO:0000313" key="2">
    <source>
        <dbReference type="Proteomes" id="UP000076661"/>
    </source>
</evidence>
<protein>
    <recommendedName>
        <fullName evidence="3">ATP-binding protein</fullName>
    </recommendedName>
</protein>
<organism evidence="1 2">
    <name type="scientific">Pseudoalteromonas luteoviolacea S4060-1</name>
    <dbReference type="NCBI Taxonomy" id="1365257"/>
    <lineage>
        <taxon>Bacteria</taxon>
        <taxon>Pseudomonadati</taxon>
        <taxon>Pseudomonadota</taxon>
        <taxon>Gammaproteobacteria</taxon>
        <taxon>Alteromonadales</taxon>
        <taxon>Pseudoalteromonadaceae</taxon>
        <taxon>Pseudoalteromonas</taxon>
    </lineage>
</organism>
<evidence type="ECO:0000313" key="1">
    <source>
        <dbReference type="EMBL" id="KZN67511.1"/>
    </source>
</evidence>
<sequence length="406" mass="45704">MISLPATLDIDKVEDFQNKLTESTESDELQLPVGNSNFAFGGFATAIQAVNTWASLNKERKVVIKPSANSKEVVIEKVIEQPHKFTALMMAKKVDLPSEDEPNIRGEANRSAKSAIEAQSRELFGQNRGRLCWYSFVDHSTLGFDRNFYDLSPDFHPSPKNIEQITSVIESMVRQSSKVAGGGVLPDTDRINSLGRMFFELFINTHEHGSRDIERKLWLKPATRVIYTYGINLTDDAINIALQNDENLKRYTQKLASTKSSTRRFVELSIVDSGLGYVGRWLADHTGECSINDINDINVNEQYNILKKCFQFRSSSTSNEIKGNGLPAVMANLTKLNGFMKVRSNKLSVYRDFVNQPFSSNEADSFEFNDWRSSESCSQNITEHNEVRGVSVTVLIPLYDKVSAKD</sequence>
<evidence type="ECO:0008006" key="3">
    <source>
        <dbReference type="Google" id="ProtNLM"/>
    </source>
</evidence>
<proteinExistence type="predicted"/>
<dbReference type="RefSeq" id="WP_063380854.1">
    <property type="nucleotide sequence ID" value="NZ_AUXX01000012.1"/>
</dbReference>
<reference evidence="1 2" key="1">
    <citation type="submission" date="2013-07" db="EMBL/GenBank/DDBJ databases">
        <title>Comparative Genomic and Metabolomic Analysis of Twelve Strains of Pseudoalteromonas luteoviolacea.</title>
        <authorList>
            <person name="Vynne N.G."/>
            <person name="Mansson M."/>
            <person name="Gram L."/>
        </authorList>
    </citation>
    <scope>NUCLEOTIDE SEQUENCE [LARGE SCALE GENOMIC DNA]</scope>
    <source>
        <strain evidence="1 2">S4060-1</strain>
    </source>
</reference>
<comment type="caution">
    <text evidence="1">The sequence shown here is derived from an EMBL/GenBank/DDBJ whole genome shotgun (WGS) entry which is preliminary data.</text>
</comment>
<name>A0A167N506_9GAMM</name>
<dbReference type="AlphaFoldDB" id="A0A167N506"/>
<dbReference type="EMBL" id="AUXX01000012">
    <property type="protein sequence ID" value="KZN67511.1"/>
    <property type="molecule type" value="Genomic_DNA"/>
</dbReference>